<evidence type="ECO:0000256" key="12">
    <source>
        <dbReference type="ARBA" id="ARBA00023303"/>
    </source>
</evidence>
<dbReference type="Gene3D" id="2.70.170.10">
    <property type="entry name" value="Neurotransmitter-gated ion-channel ligand-binding domain"/>
    <property type="match status" value="1"/>
</dbReference>
<dbReference type="Pfam" id="PF02932">
    <property type="entry name" value="Neur_chan_memb"/>
    <property type="match status" value="1"/>
</dbReference>
<keyword evidence="3 13" id="KW-0813">Transport</keyword>
<evidence type="ECO:0000256" key="1">
    <source>
        <dbReference type="ARBA" id="ARBA00004141"/>
    </source>
</evidence>
<dbReference type="GO" id="GO:0005254">
    <property type="term" value="F:chloride channel activity"/>
    <property type="evidence" value="ECO:0007669"/>
    <property type="project" value="UniProtKB-KW"/>
</dbReference>
<dbReference type="PROSITE" id="PS00236">
    <property type="entry name" value="NEUROTR_ION_CHANNEL"/>
    <property type="match status" value="1"/>
</dbReference>
<dbReference type="GO" id="GO:0004888">
    <property type="term" value="F:transmembrane signaling receptor activity"/>
    <property type="evidence" value="ECO:0007669"/>
    <property type="project" value="InterPro"/>
</dbReference>
<keyword evidence="4" id="KW-1003">Cell membrane</keyword>
<evidence type="ECO:0000256" key="11">
    <source>
        <dbReference type="ARBA" id="ARBA00023214"/>
    </source>
</evidence>
<accession>A0A6F9DDZ0</accession>
<feature type="transmembrane region" description="Helical" evidence="13">
    <location>
        <begin position="261"/>
        <end position="286"/>
    </location>
</feature>
<keyword evidence="11" id="KW-0868">Chloride</keyword>
<feature type="transmembrane region" description="Helical" evidence="13">
    <location>
        <begin position="448"/>
        <end position="467"/>
    </location>
</feature>
<evidence type="ECO:0000256" key="5">
    <source>
        <dbReference type="ARBA" id="ARBA00022692"/>
    </source>
</evidence>
<keyword evidence="10" id="KW-0869">Chloride channel</keyword>
<dbReference type="AlphaFoldDB" id="A0A6F9DDZ0"/>
<dbReference type="GO" id="GO:0005886">
    <property type="term" value="C:plasma membrane"/>
    <property type="evidence" value="ECO:0007669"/>
    <property type="project" value="UniProtKB-SubCell"/>
</dbReference>
<evidence type="ECO:0000256" key="3">
    <source>
        <dbReference type="ARBA" id="ARBA00022448"/>
    </source>
</evidence>
<dbReference type="Pfam" id="PF02931">
    <property type="entry name" value="Neur_chan_LBD"/>
    <property type="match status" value="1"/>
</dbReference>
<dbReference type="GO" id="GO:0005230">
    <property type="term" value="F:extracellular ligand-gated monoatomic ion channel activity"/>
    <property type="evidence" value="ECO:0007669"/>
    <property type="project" value="InterPro"/>
</dbReference>
<feature type="chain" id="PRO_5026375733" evidence="13">
    <location>
        <begin position="22"/>
        <end position="481"/>
    </location>
</feature>
<dbReference type="GO" id="GO:0034707">
    <property type="term" value="C:chloride channel complex"/>
    <property type="evidence" value="ECO:0007669"/>
    <property type="project" value="UniProtKB-KW"/>
</dbReference>
<protein>
    <submittedName>
        <fullName evidence="16">Gamma-aminobutyric acid receptor subunit rho-2</fullName>
    </submittedName>
</protein>
<feature type="transmembrane region" description="Helical" evidence="13">
    <location>
        <begin position="327"/>
        <end position="350"/>
    </location>
</feature>
<feature type="signal peptide" evidence="13">
    <location>
        <begin position="1"/>
        <end position="21"/>
    </location>
</feature>
<evidence type="ECO:0000256" key="7">
    <source>
        <dbReference type="ARBA" id="ARBA00022989"/>
    </source>
</evidence>
<dbReference type="InterPro" id="IPR006201">
    <property type="entry name" value="Neur_channel"/>
</dbReference>
<dbReference type="SUPFAM" id="SSF90112">
    <property type="entry name" value="Neurotransmitter-gated ion-channel transmembrane pore"/>
    <property type="match status" value="1"/>
</dbReference>
<keyword evidence="7 13" id="KW-1133">Transmembrane helix</keyword>
<dbReference type="EMBL" id="LR785336">
    <property type="protein sequence ID" value="CAB3248032.1"/>
    <property type="molecule type" value="mRNA"/>
</dbReference>
<keyword evidence="16" id="KW-0675">Receptor</keyword>
<keyword evidence="6 13" id="KW-0732">Signal</keyword>
<dbReference type="Gene3D" id="1.20.58.390">
    <property type="entry name" value="Neurotransmitter-gated ion-channel transmembrane domain"/>
    <property type="match status" value="1"/>
</dbReference>
<dbReference type="InterPro" id="IPR036734">
    <property type="entry name" value="Neur_chan_lig-bd_sf"/>
</dbReference>
<feature type="domain" description="Neurotransmitter-gated ion-channel ligand-binding" evidence="14">
    <location>
        <begin position="40"/>
        <end position="260"/>
    </location>
</feature>
<feature type="domain" description="Neurotransmitter-gated ion-channel transmembrane" evidence="15">
    <location>
        <begin position="270"/>
        <end position="400"/>
    </location>
</feature>
<dbReference type="InterPro" id="IPR018000">
    <property type="entry name" value="Neurotransmitter_ion_chnl_CS"/>
</dbReference>
<name>A0A6F9DDZ0_9ASCI</name>
<keyword evidence="8 13" id="KW-0406">Ion transport</keyword>
<evidence type="ECO:0000256" key="9">
    <source>
        <dbReference type="ARBA" id="ARBA00023136"/>
    </source>
</evidence>
<evidence type="ECO:0000256" key="4">
    <source>
        <dbReference type="ARBA" id="ARBA00022475"/>
    </source>
</evidence>
<sequence>MAAIRFRIVIFLLYATQLTNGKGRKKLDVIDHHGNDVTRQIEKFLRDHSYELSLRPPTKGALPVDISLNIESISDISEKNMDLTFTLCMHESWTDERLRFKSSEPVSSIVLPSRLVEKLWVPDIYTVGSKNSFVHKTTVNNIVLRLFRDGRIRYKVKMTTTVSCQMTLYNFPLDLESCSLIFRSLGYSNEELVLHWSMGETMEELFMDTKMVTNMPKFRLVHHFFDAANITVDSHSNDQTTPVSHGEKVSELRIRFELKRYLLSCLFQSYFPAMIMVVLAGLGMWIDPSSVPARVSLGVTSVLTISTVITGLKGSLPKVSYLTAMDIYLWVCFLFVFSTVLEFCVLNFFMTKRGKKFLDKMIERRKRRIIKRKSRFASRIPTNIGDSEKSDTRNQKNIRNVFRSNASVTSSLYSDVTDRHFPPSNELLMPKFCCKGFEATSVDACFRIWYFLTFIVFNAVYWTYYVIVTQHHGDAQSDLED</sequence>
<evidence type="ECO:0000256" key="2">
    <source>
        <dbReference type="ARBA" id="ARBA00004236"/>
    </source>
</evidence>
<dbReference type="CDD" id="cd19049">
    <property type="entry name" value="LGIC_TM_anion"/>
    <property type="match status" value="1"/>
</dbReference>
<dbReference type="InterPro" id="IPR036719">
    <property type="entry name" value="Neuro-gated_channel_TM_sf"/>
</dbReference>
<comment type="caution">
    <text evidence="13">Lacks conserved residue(s) required for the propagation of feature annotation.</text>
</comment>
<keyword evidence="9 13" id="KW-0472">Membrane</keyword>
<comment type="similarity">
    <text evidence="13">Belongs to the ligand-gated ion channel (TC 1.A.9) family.</text>
</comment>
<dbReference type="PRINTS" id="PR00252">
    <property type="entry name" value="NRIONCHANNEL"/>
</dbReference>
<proteinExistence type="evidence at transcript level"/>
<keyword evidence="5 13" id="KW-0812">Transmembrane</keyword>
<dbReference type="PRINTS" id="PR00253">
    <property type="entry name" value="GABAARECEPTR"/>
</dbReference>
<dbReference type="InterPro" id="IPR006202">
    <property type="entry name" value="Neur_chan_lig-bd"/>
</dbReference>
<gene>
    <name evidence="16" type="primary">Gabrr2-002</name>
</gene>
<evidence type="ECO:0000313" key="16">
    <source>
        <dbReference type="EMBL" id="CAB3248032.1"/>
    </source>
</evidence>
<dbReference type="SUPFAM" id="SSF63712">
    <property type="entry name" value="Nicotinic receptor ligand binding domain-like"/>
    <property type="match status" value="1"/>
</dbReference>
<evidence type="ECO:0000259" key="15">
    <source>
        <dbReference type="Pfam" id="PF02932"/>
    </source>
</evidence>
<evidence type="ECO:0000256" key="6">
    <source>
        <dbReference type="ARBA" id="ARBA00022729"/>
    </source>
</evidence>
<dbReference type="InterPro" id="IPR006029">
    <property type="entry name" value="Neurotrans-gated_channel_TM"/>
</dbReference>
<dbReference type="CDD" id="cd18987">
    <property type="entry name" value="LGIC_ECD_anion"/>
    <property type="match status" value="1"/>
</dbReference>
<evidence type="ECO:0000256" key="8">
    <source>
        <dbReference type="ARBA" id="ARBA00023065"/>
    </source>
</evidence>
<dbReference type="InterPro" id="IPR006028">
    <property type="entry name" value="GABAA/Glycine_rcpt"/>
</dbReference>
<reference evidence="16" key="1">
    <citation type="submission" date="2020-04" db="EMBL/GenBank/DDBJ databases">
        <authorList>
            <person name="Neveu A P."/>
        </authorList>
    </citation>
    <scope>NUCLEOTIDE SEQUENCE</scope>
    <source>
        <tissue evidence="16">Whole embryo</tissue>
    </source>
</reference>
<keyword evidence="12 13" id="KW-0407">Ion channel</keyword>
<dbReference type="InterPro" id="IPR038050">
    <property type="entry name" value="Neuro_actylchol_rec"/>
</dbReference>
<evidence type="ECO:0000256" key="13">
    <source>
        <dbReference type="RuleBase" id="RU000687"/>
    </source>
</evidence>
<organism evidence="16">
    <name type="scientific">Phallusia mammillata</name>
    <dbReference type="NCBI Taxonomy" id="59560"/>
    <lineage>
        <taxon>Eukaryota</taxon>
        <taxon>Metazoa</taxon>
        <taxon>Chordata</taxon>
        <taxon>Tunicata</taxon>
        <taxon>Ascidiacea</taxon>
        <taxon>Phlebobranchia</taxon>
        <taxon>Ascidiidae</taxon>
        <taxon>Phallusia</taxon>
    </lineage>
</organism>
<comment type="subcellular location">
    <subcellularLocation>
        <location evidence="2">Cell membrane</location>
    </subcellularLocation>
    <subcellularLocation>
        <location evidence="1">Membrane</location>
        <topology evidence="1">Multi-pass membrane protein</topology>
    </subcellularLocation>
</comment>
<evidence type="ECO:0000259" key="14">
    <source>
        <dbReference type="Pfam" id="PF02931"/>
    </source>
</evidence>
<dbReference type="PANTHER" id="PTHR18945">
    <property type="entry name" value="NEUROTRANSMITTER GATED ION CHANNEL"/>
    <property type="match status" value="1"/>
</dbReference>
<evidence type="ECO:0000256" key="10">
    <source>
        <dbReference type="ARBA" id="ARBA00023173"/>
    </source>
</evidence>